<dbReference type="Pfam" id="PF07370">
    <property type="entry name" value="DUF1489"/>
    <property type="match status" value="1"/>
</dbReference>
<dbReference type="PIRSF" id="PIRSF032025">
    <property type="entry name" value="UCP032025"/>
    <property type="match status" value="1"/>
</dbReference>
<organism evidence="1 2">
    <name type="scientific">Teichococcus globiformis</name>
    <dbReference type="NCBI Taxonomy" id="2307229"/>
    <lineage>
        <taxon>Bacteria</taxon>
        <taxon>Pseudomonadati</taxon>
        <taxon>Pseudomonadota</taxon>
        <taxon>Alphaproteobacteria</taxon>
        <taxon>Acetobacterales</taxon>
        <taxon>Roseomonadaceae</taxon>
        <taxon>Roseomonas</taxon>
    </lineage>
</organism>
<proteinExistence type="predicted"/>
<evidence type="ECO:0000313" key="2">
    <source>
        <dbReference type="Proteomes" id="UP001595593"/>
    </source>
</evidence>
<reference evidence="2" key="1">
    <citation type="journal article" date="2019" name="Int. J. Syst. Evol. Microbiol.">
        <title>The Global Catalogue of Microorganisms (GCM) 10K type strain sequencing project: providing services to taxonomists for standard genome sequencing and annotation.</title>
        <authorList>
            <consortium name="The Broad Institute Genomics Platform"/>
            <consortium name="The Broad Institute Genome Sequencing Center for Infectious Disease"/>
            <person name="Wu L."/>
            <person name="Ma J."/>
        </authorList>
    </citation>
    <scope>NUCLEOTIDE SEQUENCE [LARGE SCALE GENOMIC DNA]</scope>
    <source>
        <strain evidence="2">KCTC 52094</strain>
    </source>
</reference>
<sequence>MLHIIKLCVGPRDVATLRSAQERRIKLDPPLRHLTRMAPKRTAEVLDGGSLFWVVAGFVCVRQRIIEIRTEPSADGTPHSALVLDPELVAVAARPVKPFQGWRYLEPDAAPHDLGSSPSDASGIEALPATLRRELQTLCLI</sequence>
<dbReference type="EMBL" id="JBHRTN010000004">
    <property type="protein sequence ID" value="MFC3123916.1"/>
    <property type="molecule type" value="Genomic_DNA"/>
</dbReference>
<dbReference type="InterPro" id="IPR008320">
    <property type="entry name" value="UCP032025"/>
</dbReference>
<evidence type="ECO:0000313" key="1">
    <source>
        <dbReference type="EMBL" id="MFC3123916.1"/>
    </source>
</evidence>
<keyword evidence="2" id="KW-1185">Reference proteome</keyword>
<comment type="caution">
    <text evidence="1">The sequence shown here is derived from an EMBL/GenBank/DDBJ whole genome shotgun (WGS) entry which is preliminary data.</text>
</comment>
<dbReference type="Proteomes" id="UP001595593">
    <property type="component" value="Unassembled WGS sequence"/>
</dbReference>
<protein>
    <submittedName>
        <fullName evidence="1">DUF1489 family protein</fullName>
    </submittedName>
</protein>
<gene>
    <name evidence="1" type="ORF">ACFOD4_02490</name>
</gene>
<name>A0ABV7FWX6_9PROT</name>
<accession>A0ABV7FWX6</accession>
<dbReference type="RefSeq" id="WP_379593266.1">
    <property type="nucleotide sequence ID" value="NZ_JBHRTN010000004.1"/>
</dbReference>